<dbReference type="PIRSF" id="PIRSF016839">
    <property type="entry name" value="PhP"/>
    <property type="match status" value="1"/>
</dbReference>
<evidence type="ECO:0000313" key="4">
    <source>
        <dbReference type="EMBL" id="GGJ16967.1"/>
    </source>
</evidence>
<dbReference type="InterPro" id="IPR032466">
    <property type="entry name" value="Metal_Hydrolase"/>
</dbReference>
<accession>A0A830EJR0</accession>
<protein>
    <submittedName>
        <fullName evidence="4">Aryldialkylphosphatase</fullName>
    </submittedName>
</protein>
<feature type="binding site" evidence="3">
    <location>
        <position position="229"/>
    </location>
    <ligand>
        <name>a divalent metal cation</name>
        <dbReference type="ChEBI" id="CHEBI:60240"/>
        <label>2</label>
    </ligand>
</feature>
<reference evidence="4" key="1">
    <citation type="journal article" date="2014" name="Int. J. Syst. Evol. Microbiol.">
        <title>Complete genome sequence of Corynebacterium casei LMG S-19264T (=DSM 44701T), isolated from a smear-ripened cheese.</title>
        <authorList>
            <consortium name="US DOE Joint Genome Institute (JGI-PGF)"/>
            <person name="Walter F."/>
            <person name="Albersmeier A."/>
            <person name="Kalinowski J."/>
            <person name="Ruckert C."/>
        </authorList>
    </citation>
    <scope>NUCLEOTIDE SEQUENCE</scope>
    <source>
        <strain evidence="4">JCM 14359</strain>
    </source>
</reference>
<feature type="binding site" evidence="3">
    <location>
        <position position="305"/>
    </location>
    <ligand>
        <name>a divalent metal cation</name>
        <dbReference type="ChEBI" id="CHEBI:60240"/>
        <label>1</label>
    </ligand>
</feature>
<dbReference type="EMBL" id="BMOC01000030">
    <property type="protein sequence ID" value="GGJ16967.1"/>
    <property type="molecule type" value="Genomic_DNA"/>
</dbReference>
<dbReference type="InterPro" id="IPR001559">
    <property type="entry name" value="Phosphotriesterase"/>
</dbReference>
<keyword evidence="2" id="KW-0378">Hydrolase</keyword>
<comment type="cofactor">
    <cofactor evidence="3">
        <name>a divalent metal cation</name>
        <dbReference type="ChEBI" id="CHEBI:60240"/>
    </cofactor>
    <text evidence="3">Binds 2 divalent metal cations per subunit.</text>
</comment>
<dbReference type="InterPro" id="IPR017947">
    <property type="entry name" value="AryldialkylPase_Zn-BS"/>
</dbReference>
<proteinExistence type="predicted"/>
<evidence type="ECO:0000256" key="1">
    <source>
        <dbReference type="ARBA" id="ARBA00022723"/>
    </source>
</evidence>
<dbReference type="RefSeq" id="WP_188788612.1">
    <property type="nucleotide sequence ID" value="NZ_BMOC01000030.1"/>
</dbReference>
<reference evidence="4" key="2">
    <citation type="submission" date="2020-09" db="EMBL/GenBank/DDBJ databases">
        <authorList>
            <person name="Sun Q."/>
            <person name="Ohkuma M."/>
        </authorList>
    </citation>
    <scope>NUCLEOTIDE SEQUENCE</scope>
    <source>
        <strain evidence="4">JCM 14359</strain>
    </source>
</reference>
<dbReference type="SUPFAM" id="SSF51556">
    <property type="entry name" value="Metallo-dependent hydrolases"/>
    <property type="match status" value="1"/>
</dbReference>
<feature type="binding site" evidence="3">
    <location>
        <position position="24"/>
    </location>
    <ligand>
        <name>a divalent metal cation</name>
        <dbReference type="ChEBI" id="CHEBI:60240"/>
        <label>1</label>
    </ligand>
</feature>
<evidence type="ECO:0000256" key="3">
    <source>
        <dbReference type="PIRSR" id="PIRSR601559-52"/>
    </source>
</evidence>
<sequence>MGRIITVDGEIAPDSLGVTLPHEHLFVDGSGWIDDDRSRSVLQDRFLHEDVSMETLSRLRDNPYTYDNCRLDDVETIASEVQRFHDRGGDSIVDVTSVGLHRDPSGLRTVSRRTGVNVIAGCGYYISDTHPSTMDEKSKSDIAAEIVSDIENGIGDTGVRAGIIGELGATKGFVSNDNEKKAFRGAAIAQQRTGVPITIHPPYNYEEAHDILDVLEDEGANLENVVMGHLSDTIRNEGSLDYHTSIGDRGVFLAFDDFGMIGHRGTENDYYQEVENVGPLDEDRINRVVELYEAGYDDQLLLSHDVWRKTQLATYGGRGYAHLLDNIVPRLQQSSPKRNALDREAIEVLTVQNVREMLTVD</sequence>
<feature type="binding site" evidence="3">
    <location>
        <position position="166"/>
    </location>
    <ligand>
        <name>a divalent metal cation</name>
        <dbReference type="ChEBI" id="CHEBI:60240"/>
        <label>1</label>
    </ligand>
</feature>
<dbReference type="GO" id="GO:0008270">
    <property type="term" value="F:zinc ion binding"/>
    <property type="evidence" value="ECO:0007669"/>
    <property type="project" value="InterPro"/>
</dbReference>
<dbReference type="GO" id="GO:0016788">
    <property type="term" value="F:hydrolase activity, acting on ester bonds"/>
    <property type="evidence" value="ECO:0007669"/>
    <property type="project" value="InterPro"/>
</dbReference>
<evidence type="ECO:0000256" key="2">
    <source>
        <dbReference type="ARBA" id="ARBA00022801"/>
    </source>
</evidence>
<dbReference type="OrthoDB" id="35461at2157"/>
<dbReference type="PROSITE" id="PS51347">
    <property type="entry name" value="PHOSPHOTRIESTERASE_2"/>
    <property type="match status" value="1"/>
</dbReference>
<feature type="binding site" evidence="3">
    <location>
        <position position="200"/>
    </location>
    <ligand>
        <name>a divalent metal cation</name>
        <dbReference type="ChEBI" id="CHEBI:60240"/>
        <label>2</label>
    </ligand>
</feature>
<dbReference type="AlphaFoldDB" id="A0A830EJR0"/>
<gene>
    <name evidence="4" type="ORF">GCM10008995_28590</name>
</gene>
<feature type="binding site" evidence="3">
    <location>
        <position position="22"/>
    </location>
    <ligand>
        <name>a divalent metal cation</name>
        <dbReference type="ChEBI" id="CHEBI:60240"/>
        <label>1</label>
    </ligand>
</feature>
<dbReference type="Pfam" id="PF02126">
    <property type="entry name" value="PTE"/>
    <property type="match status" value="1"/>
</dbReference>
<keyword evidence="1 3" id="KW-0479">Metal-binding</keyword>
<dbReference type="PANTHER" id="PTHR10819:SF3">
    <property type="entry name" value="PHOSPHOTRIESTERASE-RELATED PROTEIN"/>
    <property type="match status" value="1"/>
</dbReference>
<dbReference type="Proteomes" id="UP000653099">
    <property type="component" value="Unassembled WGS sequence"/>
</dbReference>
<dbReference type="PROSITE" id="PS01322">
    <property type="entry name" value="PHOSPHOTRIESTERASE_1"/>
    <property type="match status" value="1"/>
</dbReference>
<organism evidence="4 5">
    <name type="scientific">Halobellus salinus</name>
    <dbReference type="NCBI Taxonomy" id="931585"/>
    <lineage>
        <taxon>Archaea</taxon>
        <taxon>Methanobacteriati</taxon>
        <taxon>Methanobacteriota</taxon>
        <taxon>Stenosarchaea group</taxon>
        <taxon>Halobacteria</taxon>
        <taxon>Halobacteriales</taxon>
        <taxon>Haloferacaceae</taxon>
        <taxon>Halobellus</taxon>
    </lineage>
</organism>
<comment type="caution">
    <text evidence="4">The sequence shown here is derived from an EMBL/GenBank/DDBJ whole genome shotgun (WGS) entry which is preliminary data.</text>
</comment>
<feature type="binding site" evidence="3">
    <location>
        <position position="166"/>
    </location>
    <ligand>
        <name>a divalent metal cation</name>
        <dbReference type="ChEBI" id="CHEBI:60240"/>
        <label>2</label>
    </ligand>
</feature>
<keyword evidence="5" id="KW-1185">Reference proteome</keyword>
<name>A0A830EJR0_9EURY</name>
<dbReference type="Gene3D" id="3.20.20.140">
    <property type="entry name" value="Metal-dependent hydrolases"/>
    <property type="match status" value="1"/>
</dbReference>
<dbReference type="PANTHER" id="PTHR10819">
    <property type="entry name" value="PHOSPHOTRIESTERASE-RELATED"/>
    <property type="match status" value="1"/>
</dbReference>
<evidence type="ECO:0000313" key="5">
    <source>
        <dbReference type="Proteomes" id="UP000653099"/>
    </source>
</evidence>